<dbReference type="Proteomes" id="UP000295252">
    <property type="component" value="Chromosome I"/>
</dbReference>
<dbReference type="STRING" id="49390.A0A068UEV4"/>
<dbReference type="GO" id="GO:0043565">
    <property type="term" value="F:sequence-specific DNA binding"/>
    <property type="evidence" value="ECO:0007669"/>
    <property type="project" value="TreeGrafter"/>
</dbReference>
<evidence type="ECO:0000313" key="10">
    <source>
        <dbReference type="Proteomes" id="UP000295252"/>
    </source>
</evidence>
<dbReference type="InterPro" id="IPR051358">
    <property type="entry name" value="TF_AMS/ICE1/BHLH6-like"/>
</dbReference>
<sequence>MEGTADILGLEMGNINDFGFIDFMDVTNFEQFIELIRGETAEPAVEFCANFDCDHITGCIAGESEFVQPPEDQLFDFNIASFSEFNLVPEQTKVAEEENDGEEESSATTTTPTNRSKKTDRSRTLVSERKRRGRMKEKLYALRSLVPNITKMDKASIIGDAVLYVQDLQMQAKKLKAEIAGLESSLSQPNNYPGESFLNAKKPNFTINLPTIKKIFQMEVFPVEEREFYVRMVCNKGQGIATLLYKALESLAGFIVHSSNLAAAAETYIFTFTLNVNEFEVEINLPNLKLWIASAFLNQGFDFVALPSS</sequence>
<gene>
    <name evidence="9" type="ORF">GSCOC_T00024119001</name>
</gene>
<dbReference type="PANTHER" id="PTHR31945:SF17">
    <property type="entry name" value="TRANSCRIPTION FACTOR FER-LIKE IRON DEFICIENCY-INDUCED TRANSCRIPTION FACTOR"/>
    <property type="match status" value="1"/>
</dbReference>
<dbReference type="PANTHER" id="PTHR31945">
    <property type="entry name" value="TRANSCRIPTION FACTOR SCREAM2-RELATED"/>
    <property type="match status" value="1"/>
</dbReference>
<evidence type="ECO:0000256" key="3">
    <source>
        <dbReference type="ARBA" id="ARBA00023015"/>
    </source>
</evidence>
<comment type="subcellular location">
    <subcellularLocation>
        <location evidence="1">Nucleus</location>
    </subcellularLocation>
</comment>
<keyword evidence="3" id="KW-0805">Transcription regulation</keyword>
<feature type="compositionally biased region" description="Basic and acidic residues" evidence="7">
    <location>
        <begin position="117"/>
        <end position="128"/>
    </location>
</feature>
<name>A0A068UEV4_COFCA</name>
<dbReference type="GO" id="GO:0005634">
    <property type="term" value="C:nucleus"/>
    <property type="evidence" value="ECO:0007669"/>
    <property type="project" value="UniProtKB-SubCell"/>
</dbReference>
<evidence type="ECO:0000256" key="5">
    <source>
        <dbReference type="ARBA" id="ARBA00023163"/>
    </source>
</evidence>
<dbReference type="OMA" id="DANCDFG"/>
<dbReference type="SMART" id="SM00353">
    <property type="entry name" value="HLH"/>
    <property type="match status" value="1"/>
</dbReference>
<dbReference type="GO" id="GO:0003700">
    <property type="term" value="F:DNA-binding transcription factor activity"/>
    <property type="evidence" value="ECO:0007669"/>
    <property type="project" value="TreeGrafter"/>
</dbReference>
<evidence type="ECO:0000256" key="1">
    <source>
        <dbReference type="ARBA" id="ARBA00004123"/>
    </source>
</evidence>
<feature type="region of interest" description="Disordered" evidence="7">
    <location>
        <begin position="93"/>
        <end position="132"/>
    </location>
</feature>
<keyword evidence="4" id="KW-0238">DNA-binding</keyword>
<organism evidence="9 10">
    <name type="scientific">Coffea canephora</name>
    <name type="common">Robusta coffee</name>
    <dbReference type="NCBI Taxonomy" id="49390"/>
    <lineage>
        <taxon>Eukaryota</taxon>
        <taxon>Viridiplantae</taxon>
        <taxon>Streptophyta</taxon>
        <taxon>Embryophyta</taxon>
        <taxon>Tracheophyta</taxon>
        <taxon>Spermatophyta</taxon>
        <taxon>Magnoliopsida</taxon>
        <taxon>eudicotyledons</taxon>
        <taxon>Gunneridae</taxon>
        <taxon>Pentapetalae</taxon>
        <taxon>asterids</taxon>
        <taxon>lamiids</taxon>
        <taxon>Gentianales</taxon>
        <taxon>Rubiaceae</taxon>
        <taxon>Ixoroideae</taxon>
        <taxon>Gardenieae complex</taxon>
        <taxon>Bertiereae - Coffeeae clade</taxon>
        <taxon>Coffeeae</taxon>
        <taxon>Coffea</taxon>
    </lineage>
</organism>
<feature type="domain" description="BHLH" evidence="8">
    <location>
        <begin position="119"/>
        <end position="168"/>
    </location>
</feature>
<dbReference type="InterPro" id="IPR011598">
    <property type="entry name" value="bHLH_dom"/>
</dbReference>
<keyword evidence="5" id="KW-0804">Transcription</keyword>
<dbReference type="Gramene" id="CDP07031">
    <property type="protein sequence ID" value="CDP07031"/>
    <property type="gene ID" value="GSCOC_T00024119001"/>
</dbReference>
<accession>A0A068UEV4</accession>
<evidence type="ECO:0000256" key="2">
    <source>
        <dbReference type="ARBA" id="ARBA00011738"/>
    </source>
</evidence>
<proteinExistence type="predicted"/>
<dbReference type="GO" id="GO:0046983">
    <property type="term" value="F:protein dimerization activity"/>
    <property type="evidence" value="ECO:0007669"/>
    <property type="project" value="InterPro"/>
</dbReference>
<dbReference type="OrthoDB" id="1886792at2759"/>
<dbReference type="FunFam" id="4.10.280.10:FF:000096">
    <property type="entry name" value="Basic helix-loop-helix (BHLH) DNA-binding superfamily protein"/>
    <property type="match status" value="1"/>
</dbReference>
<reference evidence="10" key="1">
    <citation type="journal article" date="2014" name="Science">
        <title>The coffee genome provides insight into the convergent evolution of caffeine biosynthesis.</title>
        <authorList>
            <person name="Denoeud F."/>
            <person name="Carretero-Paulet L."/>
            <person name="Dereeper A."/>
            <person name="Droc G."/>
            <person name="Guyot R."/>
            <person name="Pietrella M."/>
            <person name="Zheng C."/>
            <person name="Alberti A."/>
            <person name="Anthony F."/>
            <person name="Aprea G."/>
            <person name="Aury J.M."/>
            <person name="Bento P."/>
            <person name="Bernard M."/>
            <person name="Bocs S."/>
            <person name="Campa C."/>
            <person name="Cenci A."/>
            <person name="Combes M.C."/>
            <person name="Crouzillat D."/>
            <person name="Da Silva C."/>
            <person name="Daddiego L."/>
            <person name="De Bellis F."/>
            <person name="Dussert S."/>
            <person name="Garsmeur O."/>
            <person name="Gayraud T."/>
            <person name="Guignon V."/>
            <person name="Jahn K."/>
            <person name="Jamilloux V."/>
            <person name="Joet T."/>
            <person name="Labadie K."/>
            <person name="Lan T."/>
            <person name="Leclercq J."/>
            <person name="Lepelley M."/>
            <person name="Leroy T."/>
            <person name="Li L.T."/>
            <person name="Librado P."/>
            <person name="Lopez L."/>
            <person name="Munoz A."/>
            <person name="Noel B."/>
            <person name="Pallavicini A."/>
            <person name="Perrotta G."/>
            <person name="Poncet V."/>
            <person name="Pot D."/>
            <person name="Priyono X."/>
            <person name="Rigoreau M."/>
            <person name="Rouard M."/>
            <person name="Rozas J."/>
            <person name="Tranchant-Dubreuil C."/>
            <person name="VanBuren R."/>
            <person name="Zhang Q."/>
            <person name="Andrade A.C."/>
            <person name="Argout X."/>
            <person name="Bertrand B."/>
            <person name="de Kochko A."/>
            <person name="Graziosi G."/>
            <person name="Henry R.J."/>
            <person name="Jayarama X."/>
            <person name="Ming R."/>
            <person name="Nagai C."/>
            <person name="Rounsley S."/>
            <person name="Sankoff D."/>
            <person name="Giuliano G."/>
            <person name="Albert V.A."/>
            <person name="Wincker P."/>
            <person name="Lashermes P."/>
        </authorList>
    </citation>
    <scope>NUCLEOTIDE SEQUENCE [LARGE SCALE GENOMIC DNA]</scope>
    <source>
        <strain evidence="10">cv. DH200-94</strain>
    </source>
</reference>
<dbReference type="InParanoid" id="A0A068UEV4"/>
<dbReference type="EMBL" id="HG739108">
    <property type="protein sequence ID" value="CDP07031.1"/>
    <property type="molecule type" value="Genomic_DNA"/>
</dbReference>
<evidence type="ECO:0000313" key="9">
    <source>
        <dbReference type="EMBL" id="CDP07031.1"/>
    </source>
</evidence>
<dbReference type="Pfam" id="PF00010">
    <property type="entry name" value="HLH"/>
    <property type="match status" value="1"/>
</dbReference>
<evidence type="ECO:0000256" key="7">
    <source>
        <dbReference type="SAM" id="MobiDB-lite"/>
    </source>
</evidence>
<dbReference type="SUPFAM" id="SSF47459">
    <property type="entry name" value="HLH, helix-loop-helix DNA-binding domain"/>
    <property type="match status" value="1"/>
</dbReference>
<evidence type="ECO:0000256" key="6">
    <source>
        <dbReference type="ARBA" id="ARBA00023242"/>
    </source>
</evidence>
<dbReference type="Gene3D" id="4.10.280.10">
    <property type="entry name" value="Helix-loop-helix DNA-binding domain"/>
    <property type="match status" value="1"/>
</dbReference>
<dbReference type="AlphaFoldDB" id="A0A068UEV4"/>
<keyword evidence="10" id="KW-1185">Reference proteome</keyword>
<dbReference type="PROSITE" id="PS50888">
    <property type="entry name" value="BHLH"/>
    <property type="match status" value="1"/>
</dbReference>
<comment type="subunit">
    <text evidence="2">Homodimer.</text>
</comment>
<evidence type="ECO:0000259" key="8">
    <source>
        <dbReference type="PROSITE" id="PS50888"/>
    </source>
</evidence>
<dbReference type="FunCoup" id="A0A068UEV4">
    <property type="interactions" value="212"/>
</dbReference>
<evidence type="ECO:0000256" key="4">
    <source>
        <dbReference type="ARBA" id="ARBA00023125"/>
    </source>
</evidence>
<protein>
    <recommendedName>
        <fullName evidence="8">BHLH domain-containing protein</fullName>
    </recommendedName>
</protein>
<dbReference type="InterPro" id="IPR036638">
    <property type="entry name" value="HLH_DNA-bd_sf"/>
</dbReference>
<dbReference type="PhylomeDB" id="A0A068UEV4"/>
<keyword evidence="6" id="KW-0539">Nucleus</keyword>